<sequence length="308" mass="32392">MNISTGFGSAIIALTVLTACSSSDDNEPVSDTIPQADVITDPAPLFDAPGEYGCENCPDSDAENFSIATSDTALNFSSSVLGAVGDGEFYILGDDGSAISGVIPTSSTGSFDFTTPVFCGVQIIKCVWSNEAGSYVLITEITRDDCTNAEIQLTLNWDDIGADYELHLIKQGGRINDNDTDCTWTSCIGAGPDWGLAGDTSDNPLKDVDDTGSFGPENIFLNNPENETYTVMVEHWGSGGAESAGNLIFNVAGETTLAEVTNLPSHFVWNVGTIEWPSATVVLDGRIIDCTADWSGGCTLDLPGNPPN</sequence>
<accession>A0A2Z2P8Q1</accession>
<reference evidence="1 2" key="1">
    <citation type="submission" date="2016-12" db="EMBL/GenBank/DDBJ databases">
        <authorList>
            <person name="Song W.-J."/>
            <person name="Kurnit D.M."/>
        </authorList>
    </citation>
    <scope>NUCLEOTIDE SEQUENCE [LARGE SCALE GENOMIC DNA]</scope>
    <source>
        <strain evidence="1 2">IMCC3135</strain>
    </source>
</reference>
<dbReference type="OrthoDB" id="5624957at2"/>
<dbReference type="Proteomes" id="UP000250079">
    <property type="component" value="Chromosome"/>
</dbReference>
<dbReference type="AlphaFoldDB" id="A0A2Z2P8Q1"/>
<dbReference type="RefSeq" id="WP_088921064.1">
    <property type="nucleotide sequence ID" value="NZ_CP018632.1"/>
</dbReference>
<gene>
    <name evidence="1" type="ORF">IMCC3135_31075</name>
</gene>
<organism evidence="1 2">
    <name type="scientific">Granulosicoccus antarcticus IMCC3135</name>
    <dbReference type="NCBI Taxonomy" id="1192854"/>
    <lineage>
        <taxon>Bacteria</taxon>
        <taxon>Pseudomonadati</taxon>
        <taxon>Pseudomonadota</taxon>
        <taxon>Gammaproteobacteria</taxon>
        <taxon>Chromatiales</taxon>
        <taxon>Granulosicoccaceae</taxon>
        <taxon>Granulosicoccus</taxon>
    </lineage>
</organism>
<dbReference type="EMBL" id="CP018632">
    <property type="protein sequence ID" value="ASJ76264.1"/>
    <property type="molecule type" value="Genomic_DNA"/>
</dbReference>
<proteinExistence type="predicted"/>
<dbReference type="KEGG" id="gai:IMCC3135_31075"/>
<evidence type="ECO:0000313" key="2">
    <source>
        <dbReference type="Proteomes" id="UP000250079"/>
    </source>
</evidence>
<protein>
    <submittedName>
        <fullName evidence="1">Uncharacterized protein</fullName>
    </submittedName>
</protein>
<keyword evidence="2" id="KW-1185">Reference proteome</keyword>
<evidence type="ECO:0000313" key="1">
    <source>
        <dbReference type="EMBL" id="ASJ76264.1"/>
    </source>
</evidence>
<name>A0A2Z2P8Q1_9GAMM</name>
<dbReference type="Gene3D" id="2.60.120.380">
    <property type="match status" value="1"/>
</dbReference>